<keyword evidence="7 10" id="KW-0067">ATP-binding</keyword>
<dbReference type="PROSITE" id="PS00211">
    <property type="entry name" value="ABC_TRANSPORTER_1"/>
    <property type="match status" value="1"/>
</dbReference>
<proteinExistence type="inferred from homology"/>
<keyword evidence="13" id="KW-1185">Reference proteome</keyword>
<dbReference type="GO" id="GO:0016887">
    <property type="term" value="F:ATP hydrolysis activity"/>
    <property type="evidence" value="ECO:0007669"/>
    <property type="project" value="InterPro"/>
</dbReference>
<dbReference type="Pfam" id="PF00005">
    <property type="entry name" value="ABC_tran"/>
    <property type="match status" value="1"/>
</dbReference>
<evidence type="ECO:0000256" key="10">
    <source>
        <dbReference type="RuleBase" id="RU365094"/>
    </source>
</evidence>
<reference evidence="12 13" key="1">
    <citation type="journal article" date="2014" name="Proc. Natl. Acad. Sci. U.S.A.">
        <title>Functional type 2 photosynthetic reaction centers found in the rare bacterial phylum Gemmatimonadetes.</title>
        <authorList>
            <person name="Zeng Y."/>
            <person name="Feng F."/>
            <person name="Medova H."/>
            <person name="Dean J."/>
            <person name="Koblizek M."/>
        </authorList>
    </citation>
    <scope>NUCLEOTIDE SEQUENCE [LARGE SCALE GENOMIC DNA]</scope>
    <source>
        <strain evidence="12 13">AP64</strain>
    </source>
</reference>
<keyword evidence="4 10" id="KW-1003">Cell membrane</keyword>
<dbReference type="InterPro" id="IPR003439">
    <property type="entry name" value="ABC_transporter-like_ATP-bd"/>
</dbReference>
<comment type="similarity">
    <text evidence="2 10">Belongs to the ABC transporter superfamily.</text>
</comment>
<dbReference type="Gene3D" id="3.40.50.300">
    <property type="entry name" value="P-loop containing nucleotide triphosphate hydrolases"/>
    <property type="match status" value="1"/>
</dbReference>
<dbReference type="GO" id="GO:0022857">
    <property type="term" value="F:transmembrane transporter activity"/>
    <property type="evidence" value="ECO:0007669"/>
    <property type="project" value="TreeGrafter"/>
</dbReference>
<dbReference type="InterPro" id="IPR017871">
    <property type="entry name" value="ABC_transporter-like_CS"/>
</dbReference>
<gene>
    <name evidence="10" type="primary">ftsE</name>
    <name evidence="12" type="ORF">GEMMAAP_11280</name>
</gene>
<comment type="function">
    <text evidence="1">Part of the ABC transporter FtsEX involved in cellular division. Important for assembly or stability of the septal ring.</text>
</comment>
<name>A0A143BNW8_9BACT</name>
<dbReference type="PANTHER" id="PTHR24220">
    <property type="entry name" value="IMPORT ATP-BINDING PROTEIN"/>
    <property type="match status" value="1"/>
</dbReference>
<dbReference type="NCBIfam" id="TIGR02673">
    <property type="entry name" value="FtsE"/>
    <property type="match status" value="1"/>
</dbReference>
<comment type="subunit">
    <text evidence="10">Homodimer. Forms a membrane-associated complex with FtsX.</text>
</comment>
<accession>A0A143BNW8</accession>
<dbReference type="AlphaFoldDB" id="A0A143BNW8"/>
<evidence type="ECO:0000256" key="6">
    <source>
        <dbReference type="ARBA" id="ARBA00022741"/>
    </source>
</evidence>
<dbReference type="GO" id="GO:0051301">
    <property type="term" value="P:cell division"/>
    <property type="evidence" value="ECO:0007669"/>
    <property type="project" value="UniProtKB-UniRule"/>
</dbReference>
<dbReference type="InterPro" id="IPR005286">
    <property type="entry name" value="Cell_div_FtsE"/>
</dbReference>
<feature type="domain" description="ABC transporter" evidence="11">
    <location>
        <begin position="2"/>
        <end position="230"/>
    </location>
</feature>
<evidence type="ECO:0000313" key="12">
    <source>
        <dbReference type="EMBL" id="AMW06777.1"/>
    </source>
</evidence>
<dbReference type="STRING" id="1379270.GEMMAAP_11280"/>
<evidence type="ECO:0000256" key="2">
    <source>
        <dbReference type="ARBA" id="ARBA00005417"/>
    </source>
</evidence>
<dbReference type="PROSITE" id="PS50893">
    <property type="entry name" value="ABC_TRANSPORTER_2"/>
    <property type="match status" value="1"/>
</dbReference>
<dbReference type="eggNOG" id="COG2884">
    <property type="taxonomic scope" value="Bacteria"/>
</dbReference>
<evidence type="ECO:0000259" key="11">
    <source>
        <dbReference type="PROSITE" id="PS50893"/>
    </source>
</evidence>
<evidence type="ECO:0000313" key="13">
    <source>
        <dbReference type="Proteomes" id="UP000076404"/>
    </source>
</evidence>
<evidence type="ECO:0000256" key="3">
    <source>
        <dbReference type="ARBA" id="ARBA00020019"/>
    </source>
</evidence>
<evidence type="ECO:0000256" key="7">
    <source>
        <dbReference type="ARBA" id="ARBA00022840"/>
    </source>
</evidence>
<comment type="subcellular location">
    <subcellularLocation>
        <location evidence="10">Cell membrane</location>
        <topology evidence="10">Peripheral membrane protein</topology>
        <orientation evidence="10">Cytoplasmic side</orientation>
    </subcellularLocation>
</comment>
<sequence length="234" mass="25745">MLRVANVSKEYPRSGMALRDVSFEMQKGEFVFLVGHSGAGKSTLLKLLTMAERPTTGEVRVSGYSSFSIKPREVPHLRRRLGIVFQDFRLLPDRTAEQNVAFALEVTGTPNAQIGPKVARLLTQVGLASRATAYPHELSGGEQQRVAIARALANDPFLLLADEPTGNLDDRATHAIYLLLREINARGTSVLMATHDVAILQRAQQRCIELDHGQLVFDGNDMTALVASMRGRRP</sequence>
<dbReference type="FunFam" id="3.40.50.300:FF:000056">
    <property type="entry name" value="Cell division ATP-binding protein FtsE"/>
    <property type="match status" value="1"/>
</dbReference>
<keyword evidence="9 10" id="KW-0131">Cell cycle</keyword>
<dbReference type="OrthoDB" id="9772862at2"/>
<reference evidence="12 13" key="2">
    <citation type="journal article" date="2016" name="Environ. Microbiol. Rep.">
        <title>Metagenomic evidence for the presence of phototrophic Gemmatimonadetes bacteria in diverse environments.</title>
        <authorList>
            <person name="Zeng Y."/>
            <person name="Baumbach J."/>
            <person name="Barbosa E.G."/>
            <person name="Azevedo V."/>
            <person name="Zhang C."/>
            <person name="Koblizek M."/>
        </authorList>
    </citation>
    <scope>NUCLEOTIDE SEQUENCE [LARGE SCALE GENOMIC DNA]</scope>
    <source>
        <strain evidence="12 13">AP64</strain>
    </source>
</reference>
<evidence type="ECO:0000256" key="4">
    <source>
        <dbReference type="ARBA" id="ARBA00022475"/>
    </source>
</evidence>
<dbReference type="InterPro" id="IPR027417">
    <property type="entry name" value="P-loop_NTPase"/>
</dbReference>
<organism evidence="12 13">
    <name type="scientific">Gemmatimonas phototrophica</name>
    <dbReference type="NCBI Taxonomy" id="1379270"/>
    <lineage>
        <taxon>Bacteria</taxon>
        <taxon>Pseudomonadati</taxon>
        <taxon>Gemmatimonadota</taxon>
        <taxon>Gemmatimonadia</taxon>
        <taxon>Gemmatimonadales</taxon>
        <taxon>Gemmatimonadaceae</taxon>
        <taxon>Gemmatimonas</taxon>
    </lineage>
</organism>
<evidence type="ECO:0000256" key="9">
    <source>
        <dbReference type="ARBA" id="ARBA00023306"/>
    </source>
</evidence>
<dbReference type="RefSeq" id="WP_026849676.1">
    <property type="nucleotide sequence ID" value="NZ_CP011454.1"/>
</dbReference>
<dbReference type="KEGG" id="gph:GEMMAAP_11280"/>
<keyword evidence="6 10" id="KW-0547">Nucleotide-binding</keyword>
<evidence type="ECO:0000256" key="1">
    <source>
        <dbReference type="ARBA" id="ARBA00002579"/>
    </source>
</evidence>
<dbReference type="SUPFAM" id="SSF52540">
    <property type="entry name" value="P-loop containing nucleoside triphosphate hydrolases"/>
    <property type="match status" value="1"/>
</dbReference>
<evidence type="ECO:0000256" key="8">
    <source>
        <dbReference type="ARBA" id="ARBA00023136"/>
    </source>
</evidence>
<dbReference type="Proteomes" id="UP000076404">
    <property type="component" value="Chromosome"/>
</dbReference>
<protein>
    <recommendedName>
        <fullName evidence="3 10">Cell division ATP-binding protein FtsE</fullName>
    </recommendedName>
</protein>
<dbReference type="PANTHER" id="PTHR24220:SF470">
    <property type="entry name" value="CELL DIVISION ATP-BINDING PROTEIN FTSE"/>
    <property type="match status" value="1"/>
</dbReference>
<keyword evidence="5 10" id="KW-0132">Cell division</keyword>
<dbReference type="EMBL" id="CP011454">
    <property type="protein sequence ID" value="AMW06777.1"/>
    <property type="molecule type" value="Genomic_DNA"/>
</dbReference>
<dbReference type="InterPro" id="IPR003593">
    <property type="entry name" value="AAA+_ATPase"/>
</dbReference>
<evidence type="ECO:0000256" key="5">
    <source>
        <dbReference type="ARBA" id="ARBA00022618"/>
    </source>
</evidence>
<dbReference type="InterPro" id="IPR015854">
    <property type="entry name" value="ABC_transpr_LolD-like"/>
</dbReference>
<dbReference type="SMART" id="SM00382">
    <property type="entry name" value="AAA"/>
    <property type="match status" value="1"/>
</dbReference>
<dbReference type="GO" id="GO:0005524">
    <property type="term" value="F:ATP binding"/>
    <property type="evidence" value="ECO:0007669"/>
    <property type="project" value="UniProtKB-UniRule"/>
</dbReference>
<keyword evidence="8 10" id="KW-0472">Membrane</keyword>
<dbReference type="GO" id="GO:0005886">
    <property type="term" value="C:plasma membrane"/>
    <property type="evidence" value="ECO:0007669"/>
    <property type="project" value="UniProtKB-SubCell"/>
</dbReference>